<name>A0A7W6EQK0_9BACT</name>
<reference evidence="3 4" key="1">
    <citation type="submission" date="2020-08" db="EMBL/GenBank/DDBJ databases">
        <title>Genomic Encyclopedia of Type Strains, Phase IV (KMG-IV): sequencing the most valuable type-strain genomes for metagenomic binning, comparative biology and taxonomic classification.</title>
        <authorList>
            <person name="Goeker M."/>
        </authorList>
    </citation>
    <scope>NUCLEOTIDE SEQUENCE [LARGE SCALE GENOMIC DNA]</scope>
    <source>
        <strain evidence="3 4">DSM 17976</strain>
    </source>
</reference>
<dbReference type="InterPro" id="IPR036388">
    <property type="entry name" value="WH-like_DNA-bd_sf"/>
</dbReference>
<dbReference type="Proteomes" id="UP000541352">
    <property type="component" value="Unassembled WGS sequence"/>
</dbReference>
<evidence type="ECO:0000313" key="3">
    <source>
        <dbReference type="EMBL" id="MBB3838502.1"/>
    </source>
</evidence>
<dbReference type="GO" id="GO:0032259">
    <property type="term" value="P:methylation"/>
    <property type="evidence" value="ECO:0007669"/>
    <property type="project" value="UniProtKB-KW"/>
</dbReference>
<keyword evidence="1" id="KW-0227">DNA damage</keyword>
<dbReference type="InterPro" id="IPR036217">
    <property type="entry name" value="MethylDNA_cys_MeTrfase_DNAb"/>
</dbReference>
<dbReference type="RefSeq" id="WP_028522962.1">
    <property type="nucleotide sequence ID" value="NZ_JACIBY010000004.1"/>
</dbReference>
<protein>
    <submittedName>
        <fullName evidence="3">Methylated-DNA-protein-cysteine methyltransferase-like protein</fullName>
    </submittedName>
</protein>
<dbReference type="CDD" id="cd06445">
    <property type="entry name" value="ATase"/>
    <property type="match status" value="1"/>
</dbReference>
<keyword evidence="3" id="KW-0808">Transferase</keyword>
<dbReference type="PANTHER" id="PTHR42942">
    <property type="entry name" value="6-O-METHYLGUANINE DNA METHYLTRANSFERASE"/>
    <property type="match status" value="1"/>
</dbReference>
<dbReference type="GO" id="GO:0006281">
    <property type="term" value="P:DNA repair"/>
    <property type="evidence" value="ECO:0007669"/>
    <property type="project" value="InterPro"/>
</dbReference>
<sequence>MESKNFFDDVYDVVRQIPEGRATSYGSIATFLGTKLTARMVGWAMNACHGMPDVPAHRVVNRDGMLTGKHFFGTPTAMQELLEQEGVKVKNDKIVDFKKVFWNPSDELL</sequence>
<feature type="domain" description="Methylated-DNA-[protein]-cysteine S-methyltransferase DNA binding" evidence="2">
    <location>
        <begin position="5"/>
        <end position="87"/>
    </location>
</feature>
<dbReference type="EMBL" id="JACIBY010000004">
    <property type="protein sequence ID" value="MBB3838502.1"/>
    <property type="molecule type" value="Genomic_DNA"/>
</dbReference>
<evidence type="ECO:0000259" key="2">
    <source>
        <dbReference type="Pfam" id="PF01035"/>
    </source>
</evidence>
<keyword evidence="4" id="KW-1185">Reference proteome</keyword>
<proteinExistence type="predicted"/>
<dbReference type="Pfam" id="PF01035">
    <property type="entry name" value="DNA_binding_1"/>
    <property type="match status" value="1"/>
</dbReference>
<dbReference type="InterPro" id="IPR052520">
    <property type="entry name" value="ATL_DNA_repair"/>
</dbReference>
<dbReference type="PANTHER" id="PTHR42942:SF1">
    <property type="entry name" value="ALKYLTRANSFERASE-LIKE PROTEIN 1"/>
    <property type="match status" value="1"/>
</dbReference>
<dbReference type="SUPFAM" id="SSF46767">
    <property type="entry name" value="Methylated DNA-protein cysteine methyltransferase, C-terminal domain"/>
    <property type="match status" value="1"/>
</dbReference>
<gene>
    <name evidence="3" type="ORF">FHS57_002507</name>
</gene>
<accession>A0A7W6EQK0</accession>
<evidence type="ECO:0000313" key="4">
    <source>
        <dbReference type="Proteomes" id="UP000541352"/>
    </source>
</evidence>
<organism evidence="3 4">
    <name type="scientific">Runella defluvii</name>
    <dbReference type="NCBI Taxonomy" id="370973"/>
    <lineage>
        <taxon>Bacteria</taxon>
        <taxon>Pseudomonadati</taxon>
        <taxon>Bacteroidota</taxon>
        <taxon>Cytophagia</taxon>
        <taxon>Cytophagales</taxon>
        <taxon>Spirosomataceae</taxon>
        <taxon>Runella</taxon>
    </lineage>
</organism>
<keyword evidence="3" id="KW-0489">Methyltransferase</keyword>
<comment type="caution">
    <text evidence="3">The sequence shown here is derived from an EMBL/GenBank/DDBJ whole genome shotgun (WGS) entry which is preliminary data.</text>
</comment>
<dbReference type="AlphaFoldDB" id="A0A7W6EQK0"/>
<dbReference type="Gene3D" id="1.10.10.10">
    <property type="entry name" value="Winged helix-like DNA-binding domain superfamily/Winged helix DNA-binding domain"/>
    <property type="match status" value="1"/>
</dbReference>
<dbReference type="InterPro" id="IPR014048">
    <property type="entry name" value="MethylDNA_cys_MeTrfase_DNA-bd"/>
</dbReference>
<dbReference type="GO" id="GO:0008168">
    <property type="term" value="F:methyltransferase activity"/>
    <property type="evidence" value="ECO:0007669"/>
    <property type="project" value="UniProtKB-KW"/>
</dbReference>
<evidence type="ECO:0000256" key="1">
    <source>
        <dbReference type="ARBA" id="ARBA00022763"/>
    </source>
</evidence>